<name>A0A397IWD5_9GLOM</name>
<accession>A0A397IWD5</accession>
<dbReference type="Proteomes" id="UP000266861">
    <property type="component" value="Unassembled WGS sequence"/>
</dbReference>
<evidence type="ECO:0000313" key="2">
    <source>
        <dbReference type="Proteomes" id="UP000266861"/>
    </source>
</evidence>
<protein>
    <submittedName>
        <fullName evidence="1">Uncharacterized protein</fullName>
    </submittedName>
</protein>
<dbReference type="OrthoDB" id="2395269at2759"/>
<dbReference type="EMBL" id="PQFF01000158">
    <property type="protein sequence ID" value="RHZ78086.1"/>
    <property type="molecule type" value="Genomic_DNA"/>
</dbReference>
<sequence length="238" mass="28051">MTYSDMAIEKARVTAREYVNSVRSSYRLSFSETSLLPYLSRTSLLIQLAFQVNQDNVREILLVPTIHTTNRALVVIINYINFGKWKSETAKDKKAIEFHGHFHLHLNKNVVYAMEKKKKNEYLYEYMYGKVNDPVQHGLKNYKKLETLRLFNLEMVYINQGFVDLNKKLDGMDKKMSTFMELIMQSFPNSENNKSFRATHEWLYRRYGVRNIYNALFLRVFLPSSSKGDADAEVFHFP</sequence>
<evidence type="ECO:0000313" key="1">
    <source>
        <dbReference type="EMBL" id="RHZ78086.1"/>
    </source>
</evidence>
<comment type="caution">
    <text evidence="1">The sequence shown here is derived from an EMBL/GenBank/DDBJ whole genome shotgun (WGS) entry which is preliminary data.</text>
</comment>
<keyword evidence="2" id="KW-1185">Reference proteome</keyword>
<organism evidence="1 2">
    <name type="scientific">Diversispora epigaea</name>
    <dbReference type="NCBI Taxonomy" id="1348612"/>
    <lineage>
        <taxon>Eukaryota</taxon>
        <taxon>Fungi</taxon>
        <taxon>Fungi incertae sedis</taxon>
        <taxon>Mucoromycota</taxon>
        <taxon>Glomeromycotina</taxon>
        <taxon>Glomeromycetes</taxon>
        <taxon>Diversisporales</taxon>
        <taxon>Diversisporaceae</taxon>
        <taxon>Diversispora</taxon>
    </lineage>
</organism>
<reference evidence="1 2" key="1">
    <citation type="submission" date="2018-08" db="EMBL/GenBank/DDBJ databases">
        <title>Genome and evolution of the arbuscular mycorrhizal fungus Diversispora epigaea (formerly Glomus versiforme) and its bacterial endosymbionts.</title>
        <authorList>
            <person name="Sun X."/>
            <person name="Fei Z."/>
            <person name="Harrison M."/>
        </authorList>
    </citation>
    <scope>NUCLEOTIDE SEQUENCE [LARGE SCALE GENOMIC DNA]</scope>
    <source>
        <strain evidence="1 2">IT104</strain>
    </source>
</reference>
<proteinExistence type="predicted"/>
<dbReference type="AlphaFoldDB" id="A0A397IWD5"/>
<gene>
    <name evidence="1" type="ORF">Glove_168g254</name>
</gene>